<dbReference type="HOGENOM" id="CLU_750612_0_0_1"/>
<dbReference type="AlphaFoldDB" id="K1QSF3"/>
<reference evidence="2" key="1">
    <citation type="journal article" date="2012" name="Nature">
        <title>The oyster genome reveals stress adaptation and complexity of shell formation.</title>
        <authorList>
            <person name="Zhang G."/>
            <person name="Fang X."/>
            <person name="Guo X."/>
            <person name="Li L."/>
            <person name="Luo R."/>
            <person name="Xu F."/>
            <person name="Yang P."/>
            <person name="Zhang L."/>
            <person name="Wang X."/>
            <person name="Qi H."/>
            <person name="Xiong Z."/>
            <person name="Que H."/>
            <person name="Xie Y."/>
            <person name="Holland P.W."/>
            <person name="Paps J."/>
            <person name="Zhu Y."/>
            <person name="Wu F."/>
            <person name="Chen Y."/>
            <person name="Wang J."/>
            <person name="Peng C."/>
            <person name="Meng J."/>
            <person name="Yang L."/>
            <person name="Liu J."/>
            <person name="Wen B."/>
            <person name="Zhang N."/>
            <person name="Huang Z."/>
            <person name="Zhu Q."/>
            <person name="Feng Y."/>
            <person name="Mount A."/>
            <person name="Hedgecock D."/>
            <person name="Xu Z."/>
            <person name="Liu Y."/>
            <person name="Domazet-Loso T."/>
            <person name="Du Y."/>
            <person name="Sun X."/>
            <person name="Zhang S."/>
            <person name="Liu B."/>
            <person name="Cheng P."/>
            <person name="Jiang X."/>
            <person name="Li J."/>
            <person name="Fan D."/>
            <person name="Wang W."/>
            <person name="Fu W."/>
            <person name="Wang T."/>
            <person name="Wang B."/>
            <person name="Zhang J."/>
            <person name="Peng Z."/>
            <person name="Li Y."/>
            <person name="Li N."/>
            <person name="Wang J."/>
            <person name="Chen M."/>
            <person name="He Y."/>
            <person name="Tan F."/>
            <person name="Song X."/>
            <person name="Zheng Q."/>
            <person name="Huang R."/>
            <person name="Yang H."/>
            <person name="Du X."/>
            <person name="Chen L."/>
            <person name="Yang M."/>
            <person name="Gaffney P.M."/>
            <person name="Wang S."/>
            <person name="Luo L."/>
            <person name="She Z."/>
            <person name="Ming Y."/>
            <person name="Huang W."/>
            <person name="Zhang S."/>
            <person name="Huang B."/>
            <person name="Zhang Y."/>
            <person name="Qu T."/>
            <person name="Ni P."/>
            <person name="Miao G."/>
            <person name="Wang J."/>
            <person name="Wang Q."/>
            <person name="Steinberg C.E."/>
            <person name="Wang H."/>
            <person name="Li N."/>
            <person name="Qian L."/>
            <person name="Zhang G."/>
            <person name="Li Y."/>
            <person name="Yang H."/>
            <person name="Liu X."/>
            <person name="Wang J."/>
            <person name="Yin Y."/>
            <person name="Wang J."/>
        </authorList>
    </citation>
    <scope>NUCLEOTIDE SEQUENCE [LARGE SCALE GENOMIC DNA]</scope>
    <source>
        <strain evidence="2">05x7-T-G4-1.051#20</strain>
    </source>
</reference>
<proteinExistence type="predicted"/>
<sequence length="369" mass="41648">MPFYMEAYIWDSMIRVQCPSAVHDFIKQNESYSVSGNESKGEGGDFVLENLNRKSKSFMPPGLPSDEKWLTISRNIDKLDEAVTPMHQACLQKEQSFTSHPTQSVLSDKDSPHMRQQLLSTESPPRVDSVVWELIFAVAVTFIKEDSDDKAEDVECDDEEEAADKMGVISTDDEAGVVEAVEAEDDAGIEGSINLRREVEELRIQIRMMSMKRAFRIDDIIGDERKVLMYTSLRPDMFHAIDEMMQRFQIKFSQAQETPDVRDPAPKSLSRDVKKIKEETSTVSSVTTTLVGLTSLSNEKIQDPTPNSLSRDVKSDSANIGSRHNLEDMATKPTTYWECQDVEAPGEPNRIRKRLFIDLDGTEDQAPIA</sequence>
<organism evidence="2">
    <name type="scientific">Magallana gigas</name>
    <name type="common">Pacific oyster</name>
    <name type="synonym">Crassostrea gigas</name>
    <dbReference type="NCBI Taxonomy" id="29159"/>
    <lineage>
        <taxon>Eukaryota</taxon>
        <taxon>Metazoa</taxon>
        <taxon>Spiralia</taxon>
        <taxon>Lophotrochozoa</taxon>
        <taxon>Mollusca</taxon>
        <taxon>Bivalvia</taxon>
        <taxon>Autobranchia</taxon>
        <taxon>Pteriomorphia</taxon>
        <taxon>Ostreida</taxon>
        <taxon>Ostreoidea</taxon>
        <taxon>Ostreidae</taxon>
        <taxon>Magallana</taxon>
    </lineage>
</organism>
<feature type="compositionally biased region" description="Polar residues" evidence="1">
    <location>
        <begin position="304"/>
        <end position="319"/>
    </location>
</feature>
<evidence type="ECO:0000256" key="1">
    <source>
        <dbReference type="SAM" id="MobiDB-lite"/>
    </source>
</evidence>
<dbReference type="InParanoid" id="K1QSF3"/>
<accession>K1QSF3</accession>
<dbReference type="EMBL" id="JH818685">
    <property type="protein sequence ID" value="EKC24531.1"/>
    <property type="molecule type" value="Genomic_DNA"/>
</dbReference>
<protein>
    <submittedName>
        <fullName evidence="2">Uncharacterized protein</fullName>
    </submittedName>
</protein>
<name>K1QSF3_MAGGI</name>
<gene>
    <name evidence="2" type="ORF">CGI_10019913</name>
</gene>
<evidence type="ECO:0000313" key="2">
    <source>
        <dbReference type="EMBL" id="EKC24531.1"/>
    </source>
</evidence>
<feature type="region of interest" description="Disordered" evidence="1">
    <location>
        <begin position="298"/>
        <end position="319"/>
    </location>
</feature>